<dbReference type="SUPFAM" id="SSF53448">
    <property type="entry name" value="Nucleotide-diphospho-sugar transferases"/>
    <property type="match status" value="1"/>
</dbReference>
<dbReference type="Proteomes" id="UP000317716">
    <property type="component" value="Unassembled WGS sequence"/>
</dbReference>
<comment type="caution">
    <text evidence="2">The sequence shown here is derived from an EMBL/GenBank/DDBJ whole genome shotgun (WGS) entry which is preliminary data.</text>
</comment>
<dbReference type="InterPro" id="IPR005835">
    <property type="entry name" value="NTP_transferase_dom"/>
</dbReference>
<proteinExistence type="predicted"/>
<dbReference type="EC" id="2.7.7.24" evidence="2"/>
<gene>
    <name evidence="2" type="ORF">E6K72_01560</name>
</gene>
<protein>
    <submittedName>
        <fullName evidence="2">Glucose-1-phosphate thymidylyltransferase</fullName>
        <ecNumber evidence="2">2.7.7.24</ecNumber>
    </submittedName>
</protein>
<dbReference type="AlphaFoldDB" id="A0A538T7A4"/>
<evidence type="ECO:0000259" key="1">
    <source>
        <dbReference type="Pfam" id="PF00483"/>
    </source>
</evidence>
<dbReference type="Pfam" id="PF00483">
    <property type="entry name" value="NTP_transferase"/>
    <property type="match status" value="1"/>
</dbReference>
<evidence type="ECO:0000313" key="2">
    <source>
        <dbReference type="EMBL" id="TMQ59499.1"/>
    </source>
</evidence>
<dbReference type="InterPro" id="IPR005908">
    <property type="entry name" value="G1P_thy_trans_l"/>
</dbReference>
<keyword evidence="2" id="KW-0808">Transferase</keyword>
<keyword evidence="2" id="KW-0548">Nucleotidyltransferase</keyword>
<dbReference type="NCBIfam" id="TIGR01208">
    <property type="entry name" value="rmlA_long"/>
    <property type="match status" value="1"/>
</dbReference>
<dbReference type="InterPro" id="IPR029044">
    <property type="entry name" value="Nucleotide-diphossugar_trans"/>
</dbReference>
<organism evidence="2 3">
    <name type="scientific">Eiseniibacteriota bacterium</name>
    <dbReference type="NCBI Taxonomy" id="2212470"/>
    <lineage>
        <taxon>Bacteria</taxon>
        <taxon>Candidatus Eiseniibacteriota</taxon>
    </lineage>
</organism>
<name>A0A538T7A4_UNCEI</name>
<dbReference type="Gene3D" id="3.90.550.10">
    <property type="entry name" value="Spore Coat Polysaccharide Biosynthesis Protein SpsA, Chain A"/>
    <property type="match status" value="1"/>
</dbReference>
<dbReference type="GO" id="GO:0008879">
    <property type="term" value="F:glucose-1-phosphate thymidylyltransferase activity"/>
    <property type="evidence" value="ECO:0007669"/>
    <property type="project" value="UniProtKB-EC"/>
</dbReference>
<dbReference type="EMBL" id="VBOS01000046">
    <property type="protein sequence ID" value="TMQ59499.1"/>
    <property type="molecule type" value="Genomic_DNA"/>
</dbReference>
<accession>A0A538T7A4</accession>
<evidence type="ECO:0000313" key="3">
    <source>
        <dbReference type="Proteomes" id="UP000317716"/>
    </source>
</evidence>
<sequence length="374" mass="40781">MKALVLAGGRGTRLRPITHTSAKQLVPVANKPVLFYGLEAIRAAGIREVGIVVSDPREMLVKDPRTGEQVTVMVNSQAEIRAAVGDGSAFGLQVTYIEQEAPLGLAHAVKISADYMRDEPFVMYLGDNLIKDGITHFVREFQQEEPDAQILLAHVKTPSEFGVAELDGDRVVRLEEKPALPKSDLALVGVYLFDSCVFEAVNAIQPSRRGELEITDAIQHLIQSGRRVRSHVITGWWKDTGKVEDLLEANRIVLADLQTEIHGTVDAESRCEGPVRIGPGATVERSRLRGPLVIGAGARIADAYVGPFTAIADGVVLDRCEIEHSIVLERSRIVNVPRRIESSLIGRDAVVTASDAMPRAHRLMLGDSSRVELS</sequence>
<dbReference type="PANTHER" id="PTHR42883">
    <property type="entry name" value="GLUCOSE-1-PHOSPHATE THYMIDYLTRANSFERASE"/>
    <property type="match status" value="1"/>
</dbReference>
<dbReference type="PANTHER" id="PTHR42883:SF2">
    <property type="entry name" value="THYMIDYLYLTRANSFERASE"/>
    <property type="match status" value="1"/>
</dbReference>
<dbReference type="CDD" id="cd04189">
    <property type="entry name" value="G1P_TT_long"/>
    <property type="match status" value="1"/>
</dbReference>
<reference evidence="2 3" key="1">
    <citation type="journal article" date="2019" name="Nat. Microbiol.">
        <title>Mediterranean grassland soil C-N compound turnover is dependent on rainfall and depth, and is mediated by genomically divergent microorganisms.</title>
        <authorList>
            <person name="Diamond S."/>
            <person name="Andeer P.F."/>
            <person name="Li Z."/>
            <person name="Crits-Christoph A."/>
            <person name="Burstein D."/>
            <person name="Anantharaman K."/>
            <person name="Lane K.R."/>
            <person name="Thomas B.C."/>
            <person name="Pan C."/>
            <person name="Northen T.R."/>
            <person name="Banfield J.F."/>
        </authorList>
    </citation>
    <scope>NUCLEOTIDE SEQUENCE [LARGE SCALE GENOMIC DNA]</scope>
    <source>
        <strain evidence="2">WS_2</strain>
    </source>
</reference>
<feature type="domain" description="Nucleotidyl transferase" evidence="1">
    <location>
        <begin position="2"/>
        <end position="253"/>
    </location>
</feature>